<comment type="caution">
    <text evidence="1">The sequence shown here is derived from an EMBL/GenBank/DDBJ whole genome shotgun (WGS) entry which is preliminary data.</text>
</comment>
<dbReference type="EMBL" id="CM042883">
    <property type="protein sequence ID" value="KAI4377990.1"/>
    <property type="molecule type" value="Genomic_DNA"/>
</dbReference>
<proteinExistence type="predicted"/>
<accession>A0ACB9RH12</accession>
<reference evidence="2" key="1">
    <citation type="journal article" date="2023" name="Front. Plant Sci.">
        <title>Chromosomal-level genome assembly of Melastoma candidum provides insights into trichome evolution.</title>
        <authorList>
            <person name="Zhong Y."/>
            <person name="Wu W."/>
            <person name="Sun C."/>
            <person name="Zou P."/>
            <person name="Liu Y."/>
            <person name="Dai S."/>
            <person name="Zhou R."/>
        </authorList>
    </citation>
    <scope>NUCLEOTIDE SEQUENCE [LARGE SCALE GENOMIC DNA]</scope>
</reference>
<organism evidence="1 2">
    <name type="scientific">Melastoma candidum</name>
    <dbReference type="NCBI Taxonomy" id="119954"/>
    <lineage>
        <taxon>Eukaryota</taxon>
        <taxon>Viridiplantae</taxon>
        <taxon>Streptophyta</taxon>
        <taxon>Embryophyta</taxon>
        <taxon>Tracheophyta</taxon>
        <taxon>Spermatophyta</taxon>
        <taxon>Magnoliopsida</taxon>
        <taxon>eudicotyledons</taxon>
        <taxon>Gunneridae</taxon>
        <taxon>Pentapetalae</taxon>
        <taxon>rosids</taxon>
        <taxon>malvids</taxon>
        <taxon>Myrtales</taxon>
        <taxon>Melastomataceae</taxon>
        <taxon>Melastomatoideae</taxon>
        <taxon>Melastomateae</taxon>
        <taxon>Melastoma</taxon>
    </lineage>
</organism>
<protein>
    <submittedName>
        <fullName evidence="1">Uncharacterized protein</fullName>
    </submittedName>
</protein>
<dbReference type="Proteomes" id="UP001057402">
    <property type="component" value="Chromosome 4"/>
</dbReference>
<evidence type="ECO:0000313" key="2">
    <source>
        <dbReference type="Proteomes" id="UP001057402"/>
    </source>
</evidence>
<sequence length="106" mass="11244">MLWILMGGSGSDKPIKLLPVPLPLPLPLLQTGLVSSPPPPGFLASSPHGQPYMWGVQQVKAKYISHIMPPCGAAPHPYVAMYPQGGIHAPPSIPPGSYPFSPFPML</sequence>
<keyword evidence="2" id="KW-1185">Reference proteome</keyword>
<name>A0ACB9RH12_9MYRT</name>
<evidence type="ECO:0000313" key="1">
    <source>
        <dbReference type="EMBL" id="KAI4377990.1"/>
    </source>
</evidence>
<gene>
    <name evidence="1" type="ORF">MLD38_015536</name>
</gene>